<feature type="non-terminal residue" evidence="1">
    <location>
        <position position="1"/>
    </location>
</feature>
<dbReference type="AlphaFoldDB" id="A0A1A8EVE2"/>
<accession>A0A1A8EVE2</accession>
<dbReference type="GO" id="GO:0007229">
    <property type="term" value="P:integrin-mediated signaling pathway"/>
    <property type="evidence" value="ECO:0007669"/>
    <property type="project" value="UniProtKB-KW"/>
</dbReference>
<sequence length="159" mass="16059">AAGLSSVASVSAPSLTLDNNARQTATLFHRGMKTCVAHTQLHRCAAAGAAVWRVCVNVTGGEIQQKSTAGDTVSAATLSVRTTTTGSAEGRGGVNVDGARVLPTGLARPAVAPRTQLPVQQQQTRCCVTAKACVCVASATASHHTAAPPVRTVPFADGS</sequence>
<reference evidence="1" key="2">
    <citation type="submission" date="2016-06" db="EMBL/GenBank/DDBJ databases">
        <title>The genome of a short-lived fish provides insights into sex chromosome evolution and the genetic control of aging.</title>
        <authorList>
            <person name="Reichwald K."/>
            <person name="Felder M."/>
            <person name="Petzold A."/>
            <person name="Koch P."/>
            <person name="Groth M."/>
            <person name="Platzer M."/>
        </authorList>
    </citation>
    <scope>NUCLEOTIDE SEQUENCE</scope>
    <source>
        <tissue evidence="1">Brain</tissue>
    </source>
</reference>
<dbReference type="EMBL" id="HAEB01003996">
    <property type="protein sequence ID" value="SBQ50523.1"/>
    <property type="molecule type" value="Transcribed_RNA"/>
</dbReference>
<proteinExistence type="predicted"/>
<evidence type="ECO:0000313" key="1">
    <source>
        <dbReference type="EMBL" id="SBQ50523.1"/>
    </source>
</evidence>
<reference evidence="1" key="1">
    <citation type="submission" date="2016-05" db="EMBL/GenBank/DDBJ databases">
        <authorList>
            <person name="Lavstsen T."/>
            <person name="Jespersen J.S."/>
        </authorList>
    </citation>
    <scope>NUCLEOTIDE SEQUENCE</scope>
    <source>
        <tissue evidence="1">Brain</tissue>
    </source>
</reference>
<organism evidence="1">
    <name type="scientific">Nothobranchius korthausae</name>
    <dbReference type="NCBI Taxonomy" id="1143690"/>
    <lineage>
        <taxon>Eukaryota</taxon>
        <taxon>Metazoa</taxon>
        <taxon>Chordata</taxon>
        <taxon>Craniata</taxon>
        <taxon>Vertebrata</taxon>
        <taxon>Euteleostomi</taxon>
        <taxon>Actinopterygii</taxon>
        <taxon>Neopterygii</taxon>
        <taxon>Teleostei</taxon>
        <taxon>Neoteleostei</taxon>
        <taxon>Acanthomorphata</taxon>
        <taxon>Ovalentaria</taxon>
        <taxon>Atherinomorphae</taxon>
        <taxon>Cyprinodontiformes</taxon>
        <taxon>Nothobranchiidae</taxon>
        <taxon>Nothobranchius</taxon>
    </lineage>
</organism>
<keyword evidence="1" id="KW-0401">Integrin</keyword>
<protein>
    <submittedName>
        <fullName evidence="1">Integrin beta</fullName>
    </submittedName>
</protein>
<name>A0A1A8EVE2_9TELE</name>
<gene>
    <name evidence="1" type="primary">OLA.17251</name>
</gene>